<dbReference type="RefSeq" id="WP_184856356.1">
    <property type="nucleotide sequence ID" value="NZ_JACHLK010000002.1"/>
</dbReference>
<dbReference type="AlphaFoldDB" id="A0A7X0PCD8"/>
<dbReference type="InterPro" id="IPR011047">
    <property type="entry name" value="Quinoprotein_ADH-like_sf"/>
</dbReference>
<evidence type="ECO:0000313" key="2">
    <source>
        <dbReference type="Proteomes" id="UP000575083"/>
    </source>
</evidence>
<dbReference type="EMBL" id="JACHLK010000002">
    <property type="protein sequence ID" value="MBB6558951.1"/>
    <property type="molecule type" value="Genomic_DNA"/>
</dbReference>
<proteinExistence type="predicted"/>
<sequence>MRNDSLYVLYTTKSEGEGSNFLREFKLNEFDGKESEVPQLYALKARTSFRAHFHANNRLYMSGERPEILDLATNEVLYSEFVARANPEWSEASFVFTYGGAVYRPVDIDDRSKGVDVVRDYQVVAHLPLDIDFYLPFTDHYFYGFGTARDVFTVYSLKTNTLLLELDLAPYRIGEWRLKKHVDRHGNRLFVLAGNSVLLIDLESSALVGQFNYVEQPAFQALLASEHLTGNAYAYQISAAHDGFVISNASSRSFMMYVTVSEAGDMQAAWVVHTRREITVTNTEGDLLLGMEDYRPKAWDKFTGQEIWQASAGTMASGIELGDHWVVYTHMAGDLQCFRWKKPYASPHRPG</sequence>
<evidence type="ECO:0000313" key="1">
    <source>
        <dbReference type="EMBL" id="MBB6558951.1"/>
    </source>
</evidence>
<reference evidence="1 2" key="1">
    <citation type="submission" date="2020-08" db="EMBL/GenBank/DDBJ databases">
        <title>Functional genomics of gut bacteria from endangered species of beetles.</title>
        <authorList>
            <person name="Carlos-Shanley C."/>
        </authorList>
    </citation>
    <scope>NUCLEOTIDE SEQUENCE [LARGE SCALE GENOMIC DNA]</scope>
    <source>
        <strain evidence="1 2">S00198</strain>
    </source>
</reference>
<dbReference type="SUPFAM" id="SSF50998">
    <property type="entry name" value="Quinoprotein alcohol dehydrogenase-like"/>
    <property type="match status" value="1"/>
</dbReference>
<comment type="caution">
    <text evidence="1">The sequence shown here is derived from an EMBL/GenBank/DDBJ whole genome shotgun (WGS) entry which is preliminary data.</text>
</comment>
<name>A0A7X0PCD8_9BURK</name>
<protein>
    <submittedName>
        <fullName evidence="1">Uncharacterized protein</fullName>
    </submittedName>
</protein>
<accession>A0A7X0PCD8</accession>
<keyword evidence="2" id="KW-1185">Reference proteome</keyword>
<organism evidence="1 2">
    <name type="scientific">Acidovorax soli</name>
    <dbReference type="NCBI Taxonomy" id="592050"/>
    <lineage>
        <taxon>Bacteria</taxon>
        <taxon>Pseudomonadati</taxon>
        <taxon>Pseudomonadota</taxon>
        <taxon>Betaproteobacteria</taxon>
        <taxon>Burkholderiales</taxon>
        <taxon>Comamonadaceae</taxon>
        <taxon>Acidovorax</taxon>
    </lineage>
</organism>
<dbReference type="Proteomes" id="UP000575083">
    <property type="component" value="Unassembled WGS sequence"/>
</dbReference>
<gene>
    <name evidence="1" type="ORF">HNP48_001615</name>
</gene>